<dbReference type="InterPro" id="IPR010918">
    <property type="entry name" value="PurM-like_C_dom"/>
</dbReference>
<dbReference type="InterPro" id="IPR036676">
    <property type="entry name" value="PurM-like_C_sf"/>
</dbReference>
<keyword evidence="2" id="KW-0808">Transferase</keyword>
<evidence type="ECO:0000259" key="1">
    <source>
        <dbReference type="Pfam" id="PF02769"/>
    </source>
</evidence>
<accession>A0ABS5CIH9</accession>
<name>A0ABS5CIH9_9BACL</name>
<dbReference type="PANTHER" id="PTHR30270:SF0">
    <property type="entry name" value="THIAMINE-MONOPHOSPHATE KINASE"/>
    <property type="match status" value="1"/>
</dbReference>
<proteinExistence type="predicted"/>
<protein>
    <submittedName>
        <fullName evidence="2">Thiamine-monophosphate kinase</fullName>
    </submittedName>
</protein>
<dbReference type="PANTHER" id="PTHR30270">
    <property type="entry name" value="THIAMINE-MONOPHOSPHATE KINASE"/>
    <property type="match status" value="1"/>
</dbReference>
<feature type="domain" description="PurM-like C-terminal" evidence="1">
    <location>
        <begin position="10"/>
        <end position="118"/>
    </location>
</feature>
<gene>
    <name evidence="2" type="ORF">I8J30_23225</name>
</gene>
<reference evidence="2 3" key="1">
    <citation type="submission" date="2021-04" db="EMBL/GenBank/DDBJ databases">
        <title>Paenibacillus sp. DLE-14 whole genome sequence.</title>
        <authorList>
            <person name="Ham Y.J."/>
        </authorList>
    </citation>
    <scope>NUCLEOTIDE SEQUENCE [LARGE SCALE GENOMIC DNA]</scope>
    <source>
        <strain evidence="2 3">DLE-14</strain>
    </source>
</reference>
<dbReference type="InterPro" id="IPR006283">
    <property type="entry name" value="ThiL-like"/>
</dbReference>
<organism evidence="2 3">
    <name type="scientific">Paenibacillus lignilyticus</name>
    <dbReference type="NCBI Taxonomy" id="1172615"/>
    <lineage>
        <taxon>Bacteria</taxon>
        <taxon>Bacillati</taxon>
        <taxon>Bacillota</taxon>
        <taxon>Bacilli</taxon>
        <taxon>Bacillales</taxon>
        <taxon>Paenibacillaceae</taxon>
        <taxon>Paenibacillus</taxon>
    </lineage>
</organism>
<dbReference type="Pfam" id="PF02769">
    <property type="entry name" value="AIRS_C"/>
    <property type="match status" value="1"/>
</dbReference>
<evidence type="ECO:0000313" key="3">
    <source>
        <dbReference type="Proteomes" id="UP000673394"/>
    </source>
</evidence>
<sequence length="157" mass="16245">QAHRRPAPSVRAALLLAARGTVTSLNDVSDGLASEAWEIAEASGVTLALRDSDLPRSGSMAAYANSCGVNPLEWMLYGGEDYVLLGTIAAADAEPAKAELAEAGLPMFIIGEVEAGGAGVELLRDLDGGSGRSGGGTGRYEVLREQIAKRGYNHFGN</sequence>
<dbReference type="Proteomes" id="UP000673394">
    <property type="component" value="Unassembled WGS sequence"/>
</dbReference>
<dbReference type="Gene3D" id="3.90.650.10">
    <property type="entry name" value="PurM-like C-terminal domain"/>
    <property type="match status" value="1"/>
</dbReference>
<evidence type="ECO:0000313" key="2">
    <source>
        <dbReference type="EMBL" id="MBP3965632.1"/>
    </source>
</evidence>
<dbReference type="RefSeq" id="WP_240548303.1">
    <property type="nucleotide sequence ID" value="NZ_JAGKSP010000011.1"/>
</dbReference>
<keyword evidence="3" id="KW-1185">Reference proteome</keyword>
<keyword evidence="2" id="KW-0418">Kinase</keyword>
<dbReference type="EMBL" id="JAGKSP010000011">
    <property type="protein sequence ID" value="MBP3965632.1"/>
    <property type="molecule type" value="Genomic_DNA"/>
</dbReference>
<dbReference type="GO" id="GO:0016301">
    <property type="term" value="F:kinase activity"/>
    <property type="evidence" value="ECO:0007669"/>
    <property type="project" value="UniProtKB-KW"/>
</dbReference>
<comment type="caution">
    <text evidence="2">The sequence shown here is derived from an EMBL/GenBank/DDBJ whole genome shotgun (WGS) entry which is preliminary data.</text>
</comment>
<feature type="non-terminal residue" evidence="2">
    <location>
        <position position="1"/>
    </location>
</feature>
<dbReference type="SUPFAM" id="SSF56042">
    <property type="entry name" value="PurM C-terminal domain-like"/>
    <property type="match status" value="1"/>
</dbReference>